<dbReference type="RefSeq" id="WP_088619605.1">
    <property type="nucleotide sequence ID" value="NZ_CP022129.1"/>
</dbReference>
<dbReference type="Pfam" id="PF13470">
    <property type="entry name" value="PIN_3"/>
    <property type="match status" value="1"/>
</dbReference>
<evidence type="ECO:0000313" key="3">
    <source>
        <dbReference type="EMBL" id="POZ52260.1"/>
    </source>
</evidence>
<dbReference type="EMBL" id="PGFZ01000003">
    <property type="protein sequence ID" value="POZ52260.1"/>
    <property type="molecule type" value="Genomic_DNA"/>
</dbReference>
<evidence type="ECO:0000313" key="5">
    <source>
        <dbReference type="Proteomes" id="UP000237423"/>
    </source>
</evidence>
<organism evidence="2 4">
    <name type="scientific">Methylovulum psychrotolerans</name>
    <dbReference type="NCBI Taxonomy" id="1704499"/>
    <lineage>
        <taxon>Bacteria</taxon>
        <taxon>Pseudomonadati</taxon>
        <taxon>Pseudomonadota</taxon>
        <taxon>Gammaproteobacteria</taxon>
        <taxon>Methylococcales</taxon>
        <taxon>Methylococcaceae</taxon>
        <taxon>Methylovulum</taxon>
    </lineage>
</organism>
<dbReference type="PANTHER" id="PTHR34610">
    <property type="entry name" value="SSL7007 PROTEIN"/>
    <property type="match status" value="1"/>
</dbReference>
<dbReference type="KEGG" id="mpsy:CEK71_11970"/>
<proteinExistence type="predicted"/>
<dbReference type="InterPro" id="IPR002850">
    <property type="entry name" value="PIN_toxin-like"/>
</dbReference>
<dbReference type="PANTHER" id="PTHR34610:SF4">
    <property type="entry name" value="SLL8027 PROTEIN"/>
    <property type="match status" value="1"/>
</dbReference>
<name>A0A1Z4BZP4_9GAMM</name>
<dbReference type="InterPro" id="IPR029060">
    <property type="entry name" value="PIN-like_dom_sf"/>
</dbReference>
<reference evidence="3 5" key="2">
    <citation type="submission" date="2017-11" db="EMBL/GenBank/DDBJ databases">
        <title>Draft Genome Sequence of Methylobacter psychrotolerans Sph1T, an Obligate Methanotroph from Low-Temperature Environments.</title>
        <authorList>
            <person name="Oshkin I.Y."/>
            <person name="Miroshnikov K."/>
            <person name="Belova S.E."/>
            <person name="Korzhenkov A."/>
            <person name="Toshchakov S.V."/>
            <person name="Dedysh S.N."/>
        </authorList>
    </citation>
    <scope>NUCLEOTIDE SEQUENCE [LARGE SCALE GENOMIC DNA]</scope>
    <source>
        <strain evidence="3 5">Sph1</strain>
    </source>
</reference>
<dbReference type="AlphaFoldDB" id="A0A1Z4BZP4"/>
<gene>
    <name evidence="3" type="ORF">AADEFJLK_01735</name>
    <name evidence="2" type="ORF">CEK71_11970</name>
</gene>
<feature type="domain" description="PIN" evidence="1">
    <location>
        <begin position="1"/>
        <end position="114"/>
    </location>
</feature>
<evidence type="ECO:0000313" key="2">
    <source>
        <dbReference type="EMBL" id="ASF46733.1"/>
    </source>
</evidence>
<dbReference type="SMART" id="SM00670">
    <property type="entry name" value="PINc"/>
    <property type="match status" value="1"/>
</dbReference>
<dbReference type="Proteomes" id="UP000237423">
    <property type="component" value="Unassembled WGS sequence"/>
</dbReference>
<dbReference type="OrthoDB" id="9802272at2"/>
<reference evidence="2 4" key="1">
    <citation type="submission" date="2017-06" db="EMBL/GenBank/DDBJ databases">
        <title>Genome Sequencing of the methanotroph Methylovulum psychrotolerants str. HV10-M2 isolated from a high-altitude environment.</title>
        <authorList>
            <person name="Mateos-Rivera A."/>
        </authorList>
    </citation>
    <scope>NUCLEOTIDE SEQUENCE [LARGE SCALE GENOMIC DNA]</scope>
    <source>
        <strain evidence="2 4">HV10_M2</strain>
    </source>
</reference>
<dbReference type="SUPFAM" id="SSF88723">
    <property type="entry name" value="PIN domain-like"/>
    <property type="match status" value="1"/>
</dbReference>
<sequence>MRVILDSNILFSALISPNTPPHRIYQAWRQGVFELVTCNEQLEEIRRASRYPKFKTILQPHRVGLMLNNMQSATVIDRLPSGYEAADPNDAFLLALADKSQAHYLVTGDKRAGILSLLAIGQAQIVTASVFCDKVL</sequence>
<evidence type="ECO:0000259" key="1">
    <source>
        <dbReference type="SMART" id="SM00670"/>
    </source>
</evidence>
<keyword evidence="4" id="KW-1185">Reference proteome</keyword>
<evidence type="ECO:0000313" key="4">
    <source>
        <dbReference type="Proteomes" id="UP000197019"/>
    </source>
</evidence>
<accession>A0A1Z4BZP4</accession>
<dbReference type="Proteomes" id="UP000197019">
    <property type="component" value="Chromosome"/>
</dbReference>
<dbReference type="InterPro" id="IPR002716">
    <property type="entry name" value="PIN_dom"/>
</dbReference>
<protein>
    <submittedName>
        <fullName evidence="2">Putative toxin-antitoxin system toxin component, PIN family</fullName>
    </submittedName>
</protein>
<dbReference type="EMBL" id="CP022129">
    <property type="protein sequence ID" value="ASF46733.1"/>
    <property type="molecule type" value="Genomic_DNA"/>
</dbReference>
<dbReference type="NCBIfam" id="TIGR00305">
    <property type="entry name" value="putative toxin-antitoxin system toxin component, PIN family"/>
    <property type="match status" value="1"/>
</dbReference>